<evidence type="ECO:0000313" key="1">
    <source>
        <dbReference type="EMBL" id="MBB4038420.1"/>
    </source>
</evidence>
<accession>A0A7W6IBL2</accession>
<evidence type="ECO:0000313" key="2">
    <source>
        <dbReference type="Proteomes" id="UP000519439"/>
    </source>
</evidence>
<reference evidence="1 2" key="1">
    <citation type="submission" date="2020-08" db="EMBL/GenBank/DDBJ databases">
        <title>Genomic Encyclopedia of Type Strains, Phase IV (KMG-IV): sequencing the most valuable type-strain genomes for metagenomic binning, comparative biology and taxonomic classification.</title>
        <authorList>
            <person name="Goeker M."/>
        </authorList>
    </citation>
    <scope>NUCLEOTIDE SEQUENCE [LARGE SCALE GENOMIC DNA]</scope>
    <source>
        <strain evidence="1 2">DSM 15743</strain>
    </source>
</reference>
<keyword evidence="2" id="KW-1185">Reference proteome</keyword>
<proteinExistence type="predicted"/>
<organism evidence="1 2">
    <name type="scientific">Microvirga flocculans</name>
    <dbReference type="NCBI Taxonomy" id="217168"/>
    <lineage>
        <taxon>Bacteria</taxon>
        <taxon>Pseudomonadati</taxon>
        <taxon>Pseudomonadota</taxon>
        <taxon>Alphaproteobacteria</taxon>
        <taxon>Hyphomicrobiales</taxon>
        <taxon>Methylobacteriaceae</taxon>
        <taxon>Microvirga</taxon>
    </lineage>
</organism>
<dbReference type="Proteomes" id="UP000519439">
    <property type="component" value="Unassembled WGS sequence"/>
</dbReference>
<name>A0A7W6IBL2_9HYPH</name>
<gene>
    <name evidence="1" type="ORF">GGR34_000049</name>
</gene>
<protein>
    <submittedName>
        <fullName evidence="1">Uncharacterized protein YfaQ (DUF2300 family)</fullName>
    </submittedName>
</protein>
<dbReference type="EMBL" id="JACIDC010000001">
    <property type="protein sequence ID" value="MBB4038420.1"/>
    <property type="molecule type" value="Genomic_DNA"/>
</dbReference>
<dbReference type="AlphaFoldDB" id="A0A7W6IBL2"/>
<dbReference type="RefSeq" id="WP_154664052.1">
    <property type="nucleotide sequence ID" value="NZ_JACIDC010000001.1"/>
</dbReference>
<sequence length="163" mass="17862">MGALNAAVRQLETHDDVGQAWQLELFDLVPERVPGRERDIKVDPEDAANFRVQHDPRIIEAEQLRVAFGHDVLGAATHETRGPWRKLDDATQDMALVGAQSDLGERRPVPSADLLAEALEAVGQAPMDQIAARQHSLGEEGIIILGAVGWRPSLIPDMTSRSH</sequence>
<comment type="caution">
    <text evidence="1">The sequence shown here is derived from an EMBL/GenBank/DDBJ whole genome shotgun (WGS) entry which is preliminary data.</text>
</comment>